<keyword evidence="2" id="KW-1185">Reference proteome</keyword>
<protein>
    <submittedName>
        <fullName evidence="1">Uncharacterized protein</fullName>
    </submittedName>
</protein>
<evidence type="ECO:0000313" key="2">
    <source>
        <dbReference type="Proteomes" id="UP001184150"/>
    </source>
</evidence>
<sequence>MLFPITRTGPQVGPVLRVSIAVSPFAGTGAAIGKAAR</sequence>
<dbReference type="Proteomes" id="UP001184150">
    <property type="component" value="Unassembled WGS sequence"/>
</dbReference>
<accession>A0ABU1MKA9</accession>
<gene>
    <name evidence="1" type="ORF">J2792_001327</name>
</gene>
<evidence type="ECO:0000313" key="1">
    <source>
        <dbReference type="EMBL" id="MDR6510467.1"/>
    </source>
</evidence>
<comment type="caution">
    <text evidence="1">The sequence shown here is derived from an EMBL/GenBank/DDBJ whole genome shotgun (WGS) entry which is preliminary data.</text>
</comment>
<name>A0ABU1MKA9_9SPHN</name>
<reference evidence="1 2" key="1">
    <citation type="submission" date="2023-07" db="EMBL/GenBank/DDBJ databases">
        <title>Sorghum-associated microbial communities from plants grown in Nebraska, USA.</title>
        <authorList>
            <person name="Schachtman D."/>
        </authorList>
    </citation>
    <scope>NUCLEOTIDE SEQUENCE [LARGE SCALE GENOMIC DNA]</scope>
    <source>
        <strain evidence="1 2">DS1027</strain>
    </source>
</reference>
<dbReference type="EMBL" id="JAVDRD010000002">
    <property type="protein sequence ID" value="MDR6510467.1"/>
    <property type="molecule type" value="Genomic_DNA"/>
</dbReference>
<organism evidence="1 2">
    <name type="scientific">Novosphingobium capsulatum</name>
    <dbReference type="NCBI Taxonomy" id="13688"/>
    <lineage>
        <taxon>Bacteria</taxon>
        <taxon>Pseudomonadati</taxon>
        <taxon>Pseudomonadota</taxon>
        <taxon>Alphaproteobacteria</taxon>
        <taxon>Sphingomonadales</taxon>
        <taxon>Sphingomonadaceae</taxon>
        <taxon>Novosphingobium</taxon>
    </lineage>
</organism>
<proteinExistence type="predicted"/>